<dbReference type="SUPFAM" id="SSF111331">
    <property type="entry name" value="NAD kinase/diacylglycerol kinase-like"/>
    <property type="match status" value="1"/>
</dbReference>
<dbReference type="AlphaFoldDB" id="L0A1F8"/>
<dbReference type="PANTHER" id="PTHR12358:SF54">
    <property type="entry name" value="SPHINGOSINE KINASE RELATED PROTEIN"/>
    <property type="match status" value="1"/>
</dbReference>
<dbReference type="SMART" id="SM00046">
    <property type="entry name" value="DAGKc"/>
    <property type="match status" value="1"/>
</dbReference>
<protein>
    <recommendedName>
        <fullName evidence="5">DAGKc domain-containing protein</fullName>
    </recommendedName>
</protein>
<dbReference type="InterPro" id="IPR017438">
    <property type="entry name" value="ATP-NAD_kinase_N"/>
</dbReference>
<evidence type="ECO:0000259" key="5">
    <source>
        <dbReference type="PROSITE" id="PS50146"/>
    </source>
</evidence>
<sequence length="301" mass="31447">MTQRPAIPSAQPVTLMVNAQSRRGRTGLNRAVALLSAAGLAVRPVIVHDVSQANALLRAEVAREAPYVIVGGGDGTLSHAAGILARSRTALAVMPLGTGNSFARSVGVPLDLAGAARLIADGTPTQVDVGLVNGRVFLNSVALGLSAEIARSLTPGVKRHLGLMAWPVVGSKVLWRHRALHLNLTSESGAWVFHTHQLLVANGRYVAGPLRATPLASVADSQLDILVFGNGSLVSLLQVARWASGGKIRHITAHQLSVVSRTGDVWASVDGEVFQTSELRLTLAPQALGVLVPADFDARSV</sequence>
<dbReference type="RefSeq" id="WP_015235959.1">
    <property type="nucleotide sequence ID" value="NC_019793.1"/>
</dbReference>
<dbReference type="Pfam" id="PF19279">
    <property type="entry name" value="YegS_C"/>
    <property type="match status" value="1"/>
</dbReference>
<dbReference type="InterPro" id="IPR045540">
    <property type="entry name" value="YegS/DAGK_C"/>
</dbReference>
<evidence type="ECO:0000256" key="2">
    <source>
        <dbReference type="ARBA" id="ARBA00022741"/>
    </source>
</evidence>
<dbReference type="HOGENOM" id="CLU_045532_5_1_0"/>
<dbReference type="GO" id="GO:0016301">
    <property type="term" value="F:kinase activity"/>
    <property type="evidence" value="ECO:0007669"/>
    <property type="project" value="UniProtKB-KW"/>
</dbReference>
<dbReference type="InterPro" id="IPR005218">
    <property type="entry name" value="Diacylglycerol/lipid_kinase"/>
</dbReference>
<dbReference type="PATRIC" id="fig|937777.3.peg.2171"/>
<dbReference type="Gene3D" id="2.60.200.40">
    <property type="match status" value="1"/>
</dbReference>
<dbReference type="InterPro" id="IPR050187">
    <property type="entry name" value="Lipid_Phosphate_FormReg"/>
</dbReference>
<dbReference type="Pfam" id="PF00781">
    <property type="entry name" value="DAGK_cat"/>
    <property type="match status" value="1"/>
</dbReference>
<evidence type="ECO:0000256" key="3">
    <source>
        <dbReference type="ARBA" id="ARBA00022777"/>
    </source>
</evidence>
<dbReference type="eggNOG" id="COG1597">
    <property type="taxonomic scope" value="Bacteria"/>
</dbReference>
<name>L0A1F8_DEIPD</name>
<evidence type="ECO:0000256" key="1">
    <source>
        <dbReference type="ARBA" id="ARBA00022679"/>
    </source>
</evidence>
<evidence type="ECO:0000313" key="7">
    <source>
        <dbReference type="Proteomes" id="UP000010467"/>
    </source>
</evidence>
<dbReference type="InterPro" id="IPR016064">
    <property type="entry name" value="NAD/diacylglycerol_kinase_sf"/>
</dbReference>
<feature type="domain" description="DAGKc" evidence="5">
    <location>
        <begin position="8"/>
        <end position="136"/>
    </location>
</feature>
<reference evidence="7" key="1">
    <citation type="submission" date="2012-03" db="EMBL/GenBank/DDBJ databases">
        <title>Complete sequence of chromosome of Deinococcus peraridilitoris DSM 19664.</title>
        <authorList>
            <person name="Lucas S."/>
            <person name="Copeland A."/>
            <person name="Lapidus A."/>
            <person name="Glavina del Rio T."/>
            <person name="Dalin E."/>
            <person name="Tice H."/>
            <person name="Bruce D."/>
            <person name="Goodwin L."/>
            <person name="Pitluck S."/>
            <person name="Peters L."/>
            <person name="Mikhailova N."/>
            <person name="Lu M."/>
            <person name="Kyrpides N."/>
            <person name="Mavromatis K."/>
            <person name="Ivanova N."/>
            <person name="Brettin T."/>
            <person name="Detter J.C."/>
            <person name="Han C."/>
            <person name="Larimer F."/>
            <person name="Land M."/>
            <person name="Hauser L."/>
            <person name="Markowitz V."/>
            <person name="Cheng J.-F."/>
            <person name="Hugenholtz P."/>
            <person name="Woyke T."/>
            <person name="Wu D."/>
            <person name="Pukall R."/>
            <person name="Steenblock K."/>
            <person name="Brambilla E."/>
            <person name="Klenk H.-P."/>
            <person name="Eisen J.A."/>
        </authorList>
    </citation>
    <scope>NUCLEOTIDE SEQUENCE [LARGE SCALE GENOMIC DNA]</scope>
    <source>
        <strain evidence="7">DSM 19664 / LMG 22246 / CIP 109416 / KR-200</strain>
    </source>
</reference>
<dbReference type="KEGG" id="dpd:Deipe_2170"/>
<keyword evidence="4" id="KW-0067">ATP-binding</keyword>
<dbReference type="PROSITE" id="PS50146">
    <property type="entry name" value="DAGK"/>
    <property type="match status" value="1"/>
</dbReference>
<keyword evidence="3" id="KW-0418">Kinase</keyword>
<keyword evidence="7" id="KW-1185">Reference proteome</keyword>
<accession>L0A1F8</accession>
<keyword evidence="1" id="KW-0808">Transferase</keyword>
<gene>
    <name evidence="6" type="ordered locus">Deipe_2170</name>
</gene>
<evidence type="ECO:0000313" key="6">
    <source>
        <dbReference type="EMBL" id="AFZ67656.1"/>
    </source>
</evidence>
<proteinExistence type="predicted"/>
<dbReference type="GO" id="GO:0008654">
    <property type="term" value="P:phospholipid biosynthetic process"/>
    <property type="evidence" value="ECO:0007669"/>
    <property type="project" value="InterPro"/>
</dbReference>
<dbReference type="PANTHER" id="PTHR12358">
    <property type="entry name" value="SPHINGOSINE KINASE"/>
    <property type="match status" value="1"/>
</dbReference>
<dbReference type="Proteomes" id="UP000010467">
    <property type="component" value="Chromosome"/>
</dbReference>
<dbReference type="STRING" id="937777.Deipe_2170"/>
<organism evidence="6 7">
    <name type="scientific">Deinococcus peraridilitoris (strain DSM 19664 / LMG 22246 / CIP 109416 / KR-200)</name>
    <dbReference type="NCBI Taxonomy" id="937777"/>
    <lineage>
        <taxon>Bacteria</taxon>
        <taxon>Thermotogati</taxon>
        <taxon>Deinococcota</taxon>
        <taxon>Deinococci</taxon>
        <taxon>Deinococcales</taxon>
        <taxon>Deinococcaceae</taxon>
        <taxon>Deinococcus</taxon>
    </lineage>
</organism>
<dbReference type="Gene3D" id="3.40.50.10330">
    <property type="entry name" value="Probable inorganic polyphosphate/atp-NAD kinase, domain 1"/>
    <property type="match status" value="1"/>
</dbReference>
<dbReference type="OrthoDB" id="142078at2"/>
<dbReference type="GO" id="GO:0005524">
    <property type="term" value="F:ATP binding"/>
    <property type="evidence" value="ECO:0007669"/>
    <property type="project" value="UniProtKB-KW"/>
</dbReference>
<keyword evidence="2" id="KW-0547">Nucleotide-binding</keyword>
<dbReference type="InterPro" id="IPR001206">
    <property type="entry name" value="Diacylglycerol_kinase_cat_dom"/>
</dbReference>
<dbReference type="NCBIfam" id="TIGR00147">
    <property type="entry name" value="YegS/Rv2252/BmrU family lipid kinase"/>
    <property type="match status" value="1"/>
</dbReference>
<evidence type="ECO:0000256" key="4">
    <source>
        <dbReference type="ARBA" id="ARBA00022840"/>
    </source>
</evidence>
<dbReference type="EMBL" id="CP003382">
    <property type="protein sequence ID" value="AFZ67656.1"/>
    <property type="molecule type" value="Genomic_DNA"/>
</dbReference>